<name>A0A7S2M6Q9_9DINO</name>
<gene>
    <name evidence="1" type="ORF">BRAN1462_LOCUS47548</name>
</gene>
<protein>
    <submittedName>
        <fullName evidence="1">Uncharacterized protein</fullName>
    </submittedName>
</protein>
<proteinExistence type="predicted"/>
<accession>A0A7S2M6Q9</accession>
<sequence length="231" mass="24453">MYNPQLAAPPAHWGMPWPVPICAQERDVKIAETNKGTFWLVTTPLLCGGCGVAPCRPLCAEDGKCCCVENHCYTEDACGGDSGCCYTFSKWCCCVSHGVFPPGGGKGDGAPMCALCNVRCGDDDPSEVAQNPRAQTLKGAFLLYYCFCTGCGVGRCADPLVMGSSKCCCVRSETFTAEACSEDKPCCFNYSKTCCCIGAEIFPCFGGRTDGLPGCACCGQTLCLPPLDRHL</sequence>
<dbReference type="EMBL" id="HBGW01074661">
    <property type="protein sequence ID" value="CAD9625720.1"/>
    <property type="molecule type" value="Transcribed_RNA"/>
</dbReference>
<reference evidence="1" key="1">
    <citation type="submission" date="2021-01" db="EMBL/GenBank/DDBJ databases">
        <authorList>
            <person name="Corre E."/>
            <person name="Pelletier E."/>
            <person name="Niang G."/>
            <person name="Scheremetjew M."/>
            <person name="Finn R."/>
            <person name="Kale V."/>
            <person name="Holt S."/>
            <person name="Cochrane G."/>
            <person name="Meng A."/>
            <person name="Brown T."/>
            <person name="Cohen L."/>
        </authorList>
    </citation>
    <scope>NUCLEOTIDE SEQUENCE</scope>
    <source>
        <strain evidence="1">RCC3387</strain>
    </source>
</reference>
<evidence type="ECO:0000313" key="1">
    <source>
        <dbReference type="EMBL" id="CAD9625720.1"/>
    </source>
</evidence>
<dbReference type="AlphaFoldDB" id="A0A7S2M6Q9"/>
<organism evidence="1">
    <name type="scientific">Zooxanthella nutricula</name>
    <dbReference type="NCBI Taxonomy" id="1333877"/>
    <lineage>
        <taxon>Eukaryota</taxon>
        <taxon>Sar</taxon>
        <taxon>Alveolata</taxon>
        <taxon>Dinophyceae</taxon>
        <taxon>Peridiniales</taxon>
        <taxon>Peridiniales incertae sedis</taxon>
        <taxon>Zooxanthella</taxon>
    </lineage>
</organism>